<comment type="caution">
    <text evidence="1">The sequence shown here is derived from an EMBL/GenBank/DDBJ whole genome shotgun (WGS) entry which is preliminary data.</text>
</comment>
<dbReference type="Proteomes" id="UP000681340">
    <property type="component" value="Unassembled WGS sequence"/>
</dbReference>
<accession>A0A919S988</accession>
<gene>
    <name evidence="1" type="ORF">Aau02nite_21400</name>
</gene>
<evidence type="ECO:0000313" key="2">
    <source>
        <dbReference type="Proteomes" id="UP000681340"/>
    </source>
</evidence>
<dbReference type="AlphaFoldDB" id="A0A919S988"/>
<evidence type="ECO:0000313" key="1">
    <source>
        <dbReference type="EMBL" id="GIM66042.1"/>
    </source>
</evidence>
<keyword evidence="2" id="KW-1185">Reference proteome</keyword>
<proteinExistence type="predicted"/>
<name>A0A919S988_9ACTN</name>
<organism evidence="1 2">
    <name type="scientific">Actinoplanes auranticolor</name>
    <dbReference type="NCBI Taxonomy" id="47988"/>
    <lineage>
        <taxon>Bacteria</taxon>
        <taxon>Bacillati</taxon>
        <taxon>Actinomycetota</taxon>
        <taxon>Actinomycetes</taxon>
        <taxon>Micromonosporales</taxon>
        <taxon>Micromonosporaceae</taxon>
        <taxon>Actinoplanes</taxon>
    </lineage>
</organism>
<sequence length="57" mass="6114">MAPIRTAVQAADPLTRAGLTGLLRSSREVKVVFALTQRLALRNRSHAVAYAVRAGLV</sequence>
<protein>
    <submittedName>
        <fullName evidence="1">Uncharacterized protein</fullName>
    </submittedName>
</protein>
<dbReference type="EMBL" id="BOQL01000018">
    <property type="protein sequence ID" value="GIM66042.1"/>
    <property type="molecule type" value="Genomic_DNA"/>
</dbReference>
<reference evidence="1" key="1">
    <citation type="submission" date="2021-03" db="EMBL/GenBank/DDBJ databases">
        <title>Whole genome shotgun sequence of Actinoplanes auranticolor NBRC 12245.</title>
        <authorList>
            <person name="Komaki H."/>
            <person name="Tamura T."/>
        </authorList>
    </citation>
    <scope>NUCLEOTIDE SEQUENCE</scope>
    <source>
        <strain evidence="1">NBRC 12245</strain>
    </source>
</reference>